<evidence type="ECO:0000256" key="1">
    <source>
        <dbReference type="ARBA" id="ARBA00007689"/>
    </source>
</evidence>
<dbReference type="Proteomes" id="UP000501568">
    <property type="component" value="Chromosome"/>
</dbReference>
<dbReference type="Gene3D" id="3.30.70.1060">
    <property type="entry name" value="Dimeric alpha+beta barrel"/>
    <property type="match status" value="1"/>
</dbReference>
<evidence type="ECO:0000259" key="2">
    <source>
        <dbReference type="Pfam" id="PF03795"/>
    </source>
</evidence>
<organism evidence="3 4">
    <name type="scientific">Stakelama tenebrarum</name>
    <dbReference type="NCBI Taxonomy" id="2711215"/>
    <lineage>
        <taxon>Bacteria</taxon>
        <taxon>Pseudomonadati</taxon>
        <taxon>Pseudomonadota</taxon>
        <taxon>Alphaproteobacteria</taxon>
        <taxon>Sphingomonadales</taxon>
        <taxon>Sphingomonadaceae</taxon>
        <taxon>Stakelama</taxon>
    </lineage>
</organism>
<dbReference type="SUPFAM" id="SSF54909">
    <property type="entry name" value="Dimeric alpha+beta barrel"/>
    <property type="match status" value="1"/>
</dbReference>
<reference evidence="3 4" key="1">
    <citation type="submission" date="2020-02" db="EMBL/GenBank/DDBJ databases">
        <authorList>
            <person name="Zheng R.K."/>
            <person name="Sun C.M."/>
        </authorList>
    </citation>
    <scope>NUCLEOTIDE SEQUENCE [LARGE SCALE GENOMIC DNA]</scope>
    <source>
        <strain evidence="4">zrk23</strain>
    </source>
</reference>
<evidence type="ECO:0000313" key="4">
    <source>
        <dbReference type="Proteomes" id="UP000501568"/>
    </source>
</evidence>
<dbReference type="AlphaFoldDB" id="A0A6G6Y3B1"/>
<comment type="similarity">
    <text evidence="1">Belongs to the YciI family.</text>
</comment>
<dbReference type="PANTHER" id="PTHR33606">
    <property type="entry name" value="PROTEIN YCII"/>
    <property type="match status" value="1"/>
</dbReference>
<gene>
    <name evidence="3" type="ORF">G5C33_05490</name>
</gene>
<evidence type="ECO:0000313" key="3">
    <source>
        <dbReference type="EMBL" id="QIG79297.1"/>
    </source>
</evidence>
<feature type="domain" description="YCII-related" evidence="2">
    <location>
        <begin position="10"/>
        <end position="86"/>
    </location>
</feature>
<sequence>MAHWLLTYTLAPYYMNRREEVRVPHLAKAQAAADAGDLILAGALVDPLDTALLLFQGDGPEAAEEFARTDPYVTEGLVTHWTVRQWYTVAGKDAAMPMPPVDG</sequence>
<dbReference type="NCBIfam" id="NF009508">
    <property type="entry name" value="PRK12866.1"/>
    <property type="match status" value="1"/>
</dbReference>
<proteinExistence type="inferred from homology"/>
<keyword evidence="4" id="KW-1185">Reference proteome</keyword>
<dbReference type="KEGG" id="spzr:G5C33_05490"/>
<dbReference type="InterPro" id="IPR005545">
    <property type="entry name" value="YCII"/>
</dbReference>
<dbReference type="EMBL" id="CP049109">
    <property type="protein sequence ID" value="QIG79297.1"/>
    <property type="molecule type" value="Genomic_DNA"/>
</dbReference>
<name>A0A6G6Y3B1_9SPHN</name>
<dbReference type="InterPro" id="IPR051807">
    <property type="entry name" value="Sec-metab_biosynth-assoc"/>
</dbReference>
<protein>
    <recommendedName>
        <fullName evidence="2">YCII-related domain-containing protein</fullName>
    </recommendedName>
</protein>
<dbReference type="InterPro" id="IPR011008">
    <property type="entry name" value="Dimeric_a/b-barrel"/>
</dbReference>
<dbReference type="Pfam" id="PF03795">
    <property type="entry name" value="YCII"/>
    <property type="match status" value="1"/>
</dbReference>
<dbReference type="RefSeq" id="WP_165326298.1">
    <property type="nucleotide sequence ID" value="NZ_CP049109.1"/>
</dbReference>
<accession>A0A6G6Y3B1</accession>
<dbReference type="PANTHER" id="PTHR33606:SF3">
    <property type="entry name" value="PROTEIN YCII"/>
    <property type="match status" value="1"/>
</dbReference>